<feature type="chain" id="PRO_5002206656" description="Cerato-platanin" evidence="4">
    <location>
        <begin position="21"/>
        <end position="147"/>
    </location>
</feature>
<evidence type="ECO:0000256" key="4">
    <source>
        <dbReference type="SAM" id="SignalP"/>
    </source>
</evidence>
<dbReference type="SUPFAM" id="SSF50685">
    <property type="entry name" value="Barwin-like endoglucanases"/>
    <property type="match status" value="1"/>
</dbReference>
<evidence type="ECO:0000256" key="1">
    <source>
        <dbReference type="ARBA" id="ARBA00004613"/>
    </source>
</evidence>
<dbReference type="CDD" id="cd22778">
    <property type="entry name" value="DPBB_CEPL-like"/>
    <property type="match status" value="1"/>
</dbReference>
<evidence type="ECO:0000313" key="5">
    <source>
        <dbReference type="EMBL" id="KIK26808.1"/>
    </source>
</evidence>
<dbReference type="OrthoDB" id="4898945at2759"/>
<feature type="signal peptide" evidence="4">
    <location>
        <begin position="1"/>
        <end position="20"/>
    </location>
</feature>
<keyword evidence="3" id="KW-0964">Secreted</keyword>
<name>A0A0D0A421_9AGAM</name>
<reference evidence="5 6" key="1">
    <citation type="submission" date="2014-04" db="EMBL/GenBank/DDBJ databases">
        <authorList>
            <consortium name="DOE Joint Genome Institute"/>
            <person name="Kuo A."/>
            <person name="Kohler A."/>
            <person name="Costa M.D."/>
            <person name="Nagy L.G."/>
            <person name="Floudas D."/>
            <person name="Copeland A."/>
            <person name="Barry K.W."/>
            <person name="Cichocki N."/>
            <person name="Veneault-Fourrey C."/>
            <person name="LaButti K."/>
            <person name="Lindquist E.A."/>
            <person name="Lipzen A."/>
            <person name="Lundell T."/>
            <person name="Morin E."/>
            <person name="Murat C."/>
            <person name="Sun H."/>
            <person name="Tunlid A."/>
            <person name="Henrissat B."/>
            <person name="Grigoriev I.V."/>
            <person name="Hibbett D.S."/>
            <person name="Martin F."/>
            <person name="Nordberg H.P."/>
            <person name="Cantor M.N."/>
            <person name="Hua S.X."/>
        </authorList>
    </citation>
    <scope>NUCLEOTIDE SEQUENCE [LARGE SCALE GENOMIC DNA]</scope>
    <source>
        <strain evidence="5 6">441</strain>
    </source>
</reference>
<dbReference type="InterPro" id="IPR036908">
    <property type="entry name" value="RlpA-like_sf"/>
</dbReference>
<proteinExistence type="inferred from homology"/>
<evidence type="ECO:0000256" key="3">
    <source>
        <dbReference type="ARBA" id="ARBA00022525"/>
    </source>
</evidence>
<dbReference type="GO" id="GO:0005576">
    <property type="term" value="C:extracellular region"/>
    <property type="evidence" value="ECO:0007669"/>
    <property type="project" value="UniProtKB-SubCell"/>
</dbReference>
<comment type="similarity">
    <text evidence="2">Belongs to the cerato-platanin family.</text>
</comment>
<dbReference type="AlphaFoldDB" id="A0A0D0A421"/>
<comment type="subcellular location">
    <subcellularLocation>
        <location evidence="1">Secreted</location>
    </subcellularLocation>
</comment>
<dbReference type="HOGENOM" id="CLU_111635_0_0_1"/>
<accession>A0A0D0A421</accession>
<evidence type="ECO:0000313" key="6">
    <source>
        <dbReference type="Proteomes" id="UP000054018"/>
    </source>
</evidence>
<reference evidence="6" key="2">
    <citation type="submission" date="2015-01" db="EMBL/GenBank/DDBJ databases">
        <title>Evolutionary Origins and Diversification of the Mycorrhizal Mutualists.</title>
        <authorList>
            <consortium name="DOE Joint Genome Institute"/>
            <consortium name="Mycorrhizal Genomics Consortium"/>
            <person name="Kohler A."/>
            <person name="Kuo A."/>
            <person name="Nagy L.G."/>
            <person name="Floudas D."/>
            <person name="Copeland A."/>
            <person name="Barry K.W."/>
            <person name="Cichocki N."/>
            <person name="Veneault-Fourrey C."/>
            <person name="LaButti K."/>
            <person name="Lindquist E.A."/>
            <person name="Lipzen A."/>
            <person name="Lundell T."/>
            <person name="Morin E."/>
            <person name="Murat C."/>
            <person name="Riley R."/>
            <person name="Ohm R."/>
            <person name="Sun H."/>
            <person name="Tunlid A."/>
            <person name="Henrissat B."/>
            <person name="Grigoriev I.V."/>
            <person name="Hibbett D.S."/>
            <person name="Martin F."/>
        </authorList>
    </citation>
    <scope>NUCLEOTIDE SEQUENCE [LARGE SCALE GENOMIC DNA]</scope>
    <source>
        <strain evidence="6">441</strain>
    </source>
</reference>
<evidence type="ECO:0008006" key="7">
    <source>
        <dbReference type="Google" id="ProtNLM"/>
    </source>
</evidence>
<gene>
    <name evidence="5" type="ORF">PISMIDRAFT_22402</name>
</gene>
<dbReference type="InterPro" id="IPR010829">
    <property type="entry name" value="Cerato-platanin"/>
</dbReference>
<protein>
    <recommendedName>
        <fullName evidence="7">Cerato-platanin</fullName>
    </recommendedName>
</protein>
<keyword evidence="6" id="KW-1185">Reference proteome</keyword>
<evidence type="ECO:0000256" key="2">
    <source>
        <dbReference type="ARBA" id="ARBA00010421"/>
    </source>
</evidence>
<dbReference type="Gene3D" id="2.40.40.10">
    <property type="entry name" value="RlpA-like domain"/>
    <property type="match status" value="1"/>
</dbReference>
<keyword evidence="4" id="KW-0732">Signal</keyword>
<dbReference type="Pfam" id="PF07249">
    <property type="entry name" value="Cerato-platanin"/>
    <property type="match status" value="1"/>
</dbReference>
<sequence>MKFTAIFAALVALAVPRAASVQITSSLVTYSVDYRLSNASLTTVACSNGANGLITKGYTDLGSLPTYPNVSGIPNLVWNSTLCGTCWAVSYPFPNGTVNTVVVTAIDAASDFDLSPQAFGFLAGITGYEAGEVIANVTQLNSSACGL</sequence>
<organism evidence="5 6">
    <name type="scientific">Pisolithus microcarpus 441</name>
    <dbReference type="NCBI Taxonomy" id="765257"/>
    <lineage>
        <taxon>Eukaryota</taxon>
        <taxon>Fungi</taxon>
        <taxon>Dikarya</taxon>
        <taxon>Basidiomycota</taxon>
        <taxon>Agaricomycotina</taxon>
        <taxon>Agaricomycetes</taxon>
        <taxon>Agaricomycetidae</taxon>
        <taxon>Boletales</taxon>
        <taxon>Sclerodermatineae</taxon>
        <taxon>Pisolithaceae</taxon>
        <taxon>Pisolithus</taxon>
    </lineage>
</organism>
<dbReference type="EMBL" id="KN833700">
    <property type="protein sequence ID" value="KIK26808.1"/>
    <property type="molecule type" value="Genomic_DNA"/>
</dbReference>
<dbReference type="Proteomes" id="UP000054018">
    <property type="component" value="Unassembled WGS sequence"/>
</dbReference>